<dbReference type="InterPro" id="IPR006206">
    <property type="entry name" value="Mevalonate/galactokinase"/>
</dbReference>
<evidence type="ECO:0000259" key="8">
    <source>
        <dbReference type="Pfam" id="PF10509"/>
    </source>
</evidence>
<dbReference type="Gene3D" id="3.30.70.890">
    <property type="entry name" value="GHMP kinase, C-terminal domain"/>
    <property type="match status" value="1"/>
</dbReference>
<evidence type="ECO:0000259" key="7">
    <source>
        <dbReference type="Pfam" id="PF08544"/>
    </source>
</evidence>
<dbReference type="PROSITE" id="PS00627">
    <property type="entry name" value="GHMP_KINASES_ATP"/>
    <property type="match status" value="1"/>
</dbReference>
<dbReference type="InterPro" id="IPR019539">
    <property type="entry name" value="GalKase_N"/>
</dbReference>
<comment type="caution">
    <text evidence="9">The sequence shown here is derived from an EMBL/GenBank/DDBJ whole genome shotgun (WGS) entry which is preliminary data.</text>
</comment>
<protein>
    <recommendedName>
        <fullName evidence="11">Galactokinase</fullName>
    </recommendedName>
</protein>
<dbReference type="PRINTS" id="PR00473">
    <property type="entry name" value="GALCTOKINASE"/>
</dbReference>
<dbReference type="SUPFAM" id="SSF54211">
    <property type="entry name" value="Ribosomal protein S5 domain 2-like"/>
    <property type="match status" value="1"/>
</dbReference>
<organism evidence="9 10">
    <name type="scientific">Stentor coeruleus</name>
    <dbReference type="NCBI Taxonomy" id="5963"/>
    <lineage>
        <taxon>Eukaryota</taxon>
        <taxon>Sar</taxon>
        <taxon>Alveolata</taxon>
        <taxon>Ciliophora</taxon>
        <taxon>Postciliodesmatophora</taxon>
        <taxon>Heterotrichea</taxon>
        <taxon>Heterotrichida</taxon>
        <taxon>Stentoridae</taxon>
        <taxon>Stentor</taxon>
    </lineage>
</organism>
<comment type="similarity">
    <text evidence="1">Belongs to the GHMP kinase family. GalK subfamily.</text>
</comment>
<dbReference type="SUPFAM" id="SSF55060">
    <property type="entry name" value="GHMP Kinase, C-terminal domain"/>
    <property type="match status" value="1"/>
</dbReference>
<evidence type="ECO:0000256" key="3">
    <source>
        <dbReference type="ARBA" id="ARBA00022741"/>
    </source>
</evidence>
<dbReference type="Pfam" id="PF00288">
    <property type="entry name" value="GHMP_kinases_N"/>
    <property type="match status" value="1"/>
</dbReference>
<dbReference type="GO" id="GO:0004335">
    <property type="term" value="F:galactokinase activity"/>
    <property type="evidence" value="ECO:0007669"/>
    <property type="project" value="InterPro"/>
</dbReference>
<dbReference type="OrthoDB" id="187738at2759"/>
<reference evidence="9 10" key="1">
    <citation type="submission" date="2016-11" db="EMBL/GenBank/DDBJ databases">
        <title>The macronuclear genome of Stentor coeruleus: a giant cell with tiny introns.</title>
        <authorList>
            <person name="Slabodnick M."/>
            <person name="Ruby J.G."/>
            <person name="Reiff S.B."/>
            <person name="Swart E.C."/>
            <person name="Gosai S."/>
            <person name="Prabakaran S."/>
            <person name="Witkowska E."/>
            <person name="Larue G.E."/>
            <person name="Fisher S."/>
            <person name="Freeman R.M."/>
            <person name="Gunawardena J."/>
            <person name="Chu W."/>
            <person name="Stover N.A."/>
            <person name="Gregory B.D."/>
            <person name="Nowacki M."/>
            <person name="Derisi J."/>
            <person name="Roy S.W."/>
            <person name="Marshall W.F."/>
            <person name="Sood P."/>
        </authorList>
    </citation>
    <scope>NUCLEOTIDE SEQUENCE [LARGE SCALE GENOMIC DNA]</scope>
    <source>
        <strain evidence="9">WM001</strain>
    </source>
</reference>
<evidence type="ECO:0000256" key="5">
    <source>
        <dbReference type="ARBA" id="ARBA00022840"/>
    </source>
</evidence>
<dbReference type="PANTHER" id="PTHR10457:SF7">
    <property type="entry name" value="GALACTOKINASE-RELATED"/>
    <property type="match status" value="1"/>
</dbReference>
<evidence type="ECO:0000256" key="1">
    <source>
        <dbReference type="ARBA" id="ARBA00006566"/>
    </source>
</evidence>
<keyword evidence="10" id="KW-1185">Reference proteome</keyword>
<evidence type="ECO:0000313" key="10">
    <source>
        <dbReference type="Proteomes" id="UP000187209"/>
    </source>
</evidence>
<dbReference type="InterPro" id="IPR000705">
    <property type="entry name" value="Galactokinase"/>
</dbReference>
<dbReference type="InterPro" id="IPR014721">
    <property type="entry name" value="Ribsml_uS5_D2-typ_fold_subgr"/>
</dbReference>
<dbReference type="PROSITE" id="PS00106">
    <property type="entry name" value="GALACTOKINASE"/>
    <property type="match status" value="1"/>
</dbReference>
<dbReference type="GO" id="GO:0005829">
    <property type="term" value="C:cytosol"/>
    <property type="evidence" value="ECO:0007669"/>
    <property type="project" value="TreeGrafter"/>
</dbReference>
<dbReference type="PRINTS" id="PR00959">
    <property type="entry name" value="MEVGALKINASE"/>
</dbReference>
<accession>A0A1R2C4D3</accession>
<sequence length="492" mass="55269">MDYVEVVESLREIYSKEITERYEYIAERFFQEFGVWPSFFARAPGRVNIIGEHIDYSGYPVLPMALERDTVMAISVSNEDCIKLKNCQRSKFPETTLPLSPKMSEEHHWSNYFIAGYNAVIHLFPNPKGFYVMVQGDLPQAAGLSSSASMTVCSSIATLYANSSKRISYKEFLPENHPRAQDMLADYYIATDKITLADLAESVTRQERLVGIACGGMDQAISIMAEPGTASLIEFNPLHVHPVSLPEGCTFIIANSLTPSAKVLTQAFRYNKRVVECRLAIALVCKSQNITTIPKTLKELQLQCGTIEEMIGIIENTIPKDVYKTNELEEIFGCALCDIVGDIPYSDLVLNSNYDYKPRLRALHCYGEVKRVYEFRETCLRGADAERLGILMNESHESCKDLYECSSDELDRLTSLARQGGALGARLTGAGWGGCCVCLVRNEKVEGLMKVLQSFYDENPFITDDTVMFPSKPCRGACLLDTKYFHWSDQEN</sequence>
<gene>
    <name evidence="9" type="ORF">SteCoe_15139</name>
</gene>
<keyword evidence="5" id="KW-0067">ATP-binding</keyword>
<keyword evidence="3" id="KW-0547">Nucleotide-binding</keyword>
<dbReference type="PANTHER" id="PTHR10457">
    <property type="entry name" value="MEVALONATE KINASE/GALACTOKINASE"/>
    <property type="match status" value="1"/>
</dbReference>
<dbReference type="InterPro" id="IPR020568">
    <property type="entry name" value="Ribosomal_Su5_D2-typ_SF"/>
</dbReference>
<keyword evidence="4" id="KW-0418">Kinase</keyword>
<dbReference type="Pfam" id="PF10509">
    <property type="entry name" value="GalKase_gal_bdg"/>
    <property type="match status" value="1"/>
</dbReference>
<feature type="domain" description="Galactokinase N-terminal" evidence="8">
    <location>
        <begin position="27"/>
        <end position="75"/>
    </location>
</feature>
<dbReference type="InterPro" id="IPR036554">
    <property type="entry name" value="GHMP_kinase_C_sf"/>
</dbReference>
<dbReference type="Proteomes" id="UP000187209">
    <property type="component" value="Unassembled WGS sequence"/>
</dbReference>
<dbReference type="InterPro" id="IPR006204">
    <property type="entry name" value="GHMP_kinase_N_dom"/>
</dbReference>
<proteinExistence type="inferred from homology"/>
<evidence type="ECO:0000313" key="9">
    <source>
        <dbReference type="EMBL" id="OMJ83840.1"/>
    </source>
</evidence>
<dbReference type="InterPro" id="IPR013750">
    <property type="entry name" value="GHMP_kinase_C_dom"/>
</dbReference>
<dbReference type="InterPro" id="IPR019741">
    <property type="entry name" value="Galactokinase_CS"/>
</dbReference>
<feature type="domain" description="GHMP kinase N-terminal" evidence="6">
    <location>
        <begin position="112"/>
        <end position="162"/>
    </location>
</feature>
<evidence type="ECO:0000256" key="2">
    <source>
        <dbReference type="ARBA" id="ARBA00022679"/>
    </source>
</evidence>
<dbReference type="InterPro" id="IPR006203">
    <property type="entry name" value="GHMP_knse_ATP-bd_CS"/>
</dbReference>
<keyword evidence="2" id="KW-0808">Transferase</keyword>
<dbReference type="GO" id="GO:0006012">
    <property type="term" value="P:galactose metabolic process"/>
    <property type="evidence" value="ECO:0007669"/>
    <property type="project" value="InterPro"/>
</dbReference>
<evidence type="ECO:0000259" key="6">
    <source>
        <dbReference type="Pfam" id="PF00288"/>
    </source>
</evidence>
<feature type="domain" description="GHMP kinase C-terminal" evidence="7">
    <location>
        <begin position="383"/>
        <end position="453"/>
    </location>
</feature>
<dbReference type="EMBL" id="MPUH01000289">
    <property type="protein sequence ID" value="OMJ83840.1"/>
    <property type="molecule type" value="Genomic_DNA"/>
</dbReference>
<dbReference type="Pfam" id="PF08544">
    <property type="entry name" value="GHMP_kinases_C"/>
    <property type="match status" value="1"/>
</dbReference>
<dbReference type="PIRSF" id="PIRSF000530">
    <property type="entry name" value="Galactokinase"/>
    <property type="match status" value="1"/>
</dbReference>
<dbReference type="GO" id="GO:0005524">
    <property type="term" value="F:ATP binding"/>
    <property type="evidence" value="ECO:0007669"/>
    <property type="project" value="UniProtKB-KW"/>
</dbReference>
<evidence type="ECO:0000256" key="4">
    <source>
        <dbReference type="ARBA" id="ARBA00022777"/>
    </source>
</evidence>
<name>A0A1R2C4D3_9CILI</name>
<evidence type="ECO:0008006" key="11">
    <source>
        <dbReference type="Google" id="ProtNLM"/>
    </source>
</evidence>
<dbReference type="Gene3D" id="3.30.230.10">
    <property type="match status" value="2"/>
</dbReference>
<dbReference type="AlphaFoldDB" id="A0A1R2C4D3"/>